<reference evidence="2 3" key="1">
    <citation type="submission" date="2016-06" db="EMBL/GenBank/DDBJ databases">
        <authorList>
            <consortium name="Pathogen Informatics"/>
        </authorList>
    </citation>
    <scope>NUCLEOTIDE SEQUENCE [LARGE SCALE GENOMIC DNA]</scope>
    <source>
        <strain evidence="2">PmlGA01</strain>
    </source>
</reference>
<accession>A0A1C3L093</accession>
<dbReference type="SUPFAM" id="SSF69572">
    <property type="entry name" value="Activating enzymes of the ubiquitin-like proteins"/>
    <property type="match status" value="1"/>
</dbReference>
<dbReference type="InterPro" id="IPR035985">
    <property type="entry name" value="Ubiquitin-activating_enz"/>
</dbReference>
<feature type="domain" description="THIF-type NAD/FAD binding fold" evidence="1">
    <location>
        <begin position="8"/>
        <end position="551"/>
    </location>
</feature>
<organism evidence="2 3">
    <name type="scientific">Plasmodium malariae</name>
    <dbReference type="NCBI Taxonomy" id="5858"/>
    <lineage>
        <taxon>Eukaryota</taxon>
        <taxon>Sar</taxon>
        <taxon>Alveolata</taxon>
        <taxon>Apicomplexa</taxon>
        <taxon>Aconoidasida</taxon>
        <taxon>Haemosporida</taxon>
        <taxon>Plasmodiidae</taxon>
        <taxon>Plasmodium</taxon>
        <taxon>Plasmodium (Plasmodium)</taxon>
    </lineage>
</organism>
<dbReference type="InterPro" id="IPR000594">
    <property type="entry name" value="ThiF_NAD_FAD-bd"/>
</dbReference>
<protein>
    <submittedName>
        <fullName evidence="2">Ubiquitin-activating enzyme E1, putative</fullName>
    </submittedName>
</protein>
<dbReference type="EMBL" id="LT594500">
    <property type="protein sequence ID" value="SBT79919.1"/>
    <property type="molecule type" value="Genomic_DNA"/>
</dbReference>
<evidence type="ECO:0000313" key="3">
    <source>
        <dbReference type="Proteomes" id="UP000219799"/>
    </source>
</evidence>
<dbReference type="VEuPathDB" id="PlasmoDB:PmUG01_12014500"/>
<name>A0A1C3L093_PLAMA</name>
<sequence>MNELEKFKRQISLWGIHHQEILMSSCICMLGSSFLISEVAKGLILSGISNILIVDDERMCAEDLKFYVYCSGEIINEHKCKIIKKNLMNINKEAKINYIIENPLHYFYNVLLKNDSYDIIICNLSVKDNIIVEKLCTEKYKRVITCHARGLLGYLNICVNNHVYMSIDDNKKEDFYFYYYLSISLYYELKKHAQSVEYTFFQVNTAWNKLLFLVKCYHDFCTQEKDKSIKKNVIQFVREKLKLTNVHFNNIDKVKYLFIDLIEIVHLIKSLLKNKDKIIKNNHICIFLVVYKSFIKKKKKLPYIYDLIFEENAISTILMNRKIEDKEEIYQLIEKKKEKYNFKKLFNISFFSYFLSHFCSIENVVNTNELGKNITGSEFMFLDFSYLYSFVFKHMQDNDLNMFRKGSVKNFPLLLYGEKEKKGISAFAKYNMSNRRKSGILLCNNKRDILNLYRNTIFKNFDQKKVNNNVDNSFNEYAHEDFPFLHSADDEKSLHRLSAYIDVNINILLEKVQIINNTFLHYSKHMNVHNNCAQLVISGLITQEAIKICSLYLKPHLNYFFFKTRS</sequence>
<dbReference type="AlphaFoldDB" id="A0A1C3L093"/>
<dbReference type="Gene3D" id="3.40.50.720">
    <property type="entry name" value="NAD(P)-binding Rossmann-like Domain"/>
    <property type="match status" value="1"/>
</dbReference>
<proteinExistence type="predicted"/>
<dbReference type="GO" id="GO:0008641">
    <property type="term" value="F:ubiquitin-like modifier activating enzyme activity"/>
    <property type="evidence" value="ECO:0007669"/>
    <property type="project" value="InterPro"/>
</dbReference>
<evidence type="ECO:0000313" key="2">
    <source>
        <dbReference type="EMBL" id="SBT79919.1"/>
    </source>
</evidence>
<gene>
    <name evidence="2" type="primary">PmlGA01_120007700</name>
    <name evidence="2" type="ORF">PMLGA01_120007700</name>
</gene>
<dbReference type="Pfam" id="PF00899">
    <property type="entry name" value="ThiF"/>
    <property type="match status" value="1"/>
</dbReference>
<dbReference type="Proteomes" id="UP000219799">
    <property type="component" value="Chromosome 12"/>
</dbReference>
<evidence type="ECO:0000259" key="1">
    <source>
        <dbReference type="Pfam" id="PF00899"/>
    </source>
</evidence>